<evidence type="ECO:0000256" key="1">
    <source>
        <dbReference type="SAM" id="MobiDB-lite"/>
    </source>
</evidence>
<keyword evidence="3" id="KW-1185">Reference proteome</keyword>
<feature type="region of interest" description="Disordered" evidence="1">
    <location>
        <begin position="58"/>
        <end position="80"/>
    </location>
</feature>
<dbReference type="STRING" id="1336235.GCA_000518785_04124"/>
<dbReference type="AlphaFoldDB" id="A0A376AHD8"/>
<gene>
    <name evidence="2" type="ORF">RHIZ70_2950</name>
</gene>
<dbReference type="OrthoDB" id="7362327at2"/>
<evidence type="ECO:0000313" key="2">
    <source>
        <dbReference type="EMBL" id="SSC67242.1"/>
    </source>
</evidence>
<organism evidence="2 3">
    <name type="scientific">Ciceribacter selenitireducens ATCC BAA-1503</name>
    <dbReference type="NCBI Taxonomy" id="1336235"/>
    <lineage>
        <taxon>Bacteria</taxon>
        <taxon>Pseudomonadati</taxon>
        <taxon>Pseudomonadota</taxon>
        <taxon>Alphaproteobacteria</taxon>
        <taxon>Hyphomicrobiales</taxon>
        <taxon>Rhizobiaceae</taxon>
        <taxon>Ciceribacter</taxon>
    </lineage>
</organism>
<sequence length="80" mass="8658">MKFLDPQHPFFKPLWRRIVTVVAPAAWGLFELSSGEAGWAIVFIGAAAYAGYELFLAPQPAPGEKPPADEAARDDKGDEG</sequence>
<protein>
    <recommendedName>
        <fullName evidence="4">DUF3329 domain-containing protein</fullName>
    </recommendedName>
</protein>
<proteinExistence type="predicted"/>
<evidence type="ECO:0008006" key="4">
    <source>
        <dbReference type="Google" id="ProtNLM"/>
    </source>
</evidence>
<dbReference type="RefSeq" id="WP_115669897.1">
    <property type="nucleotide sequence ID" value="NZ_UEYP01000003.1"/>
</dbReference>
<dbReference type="EMBL" id="UEYP01000003">
    <property type="protein sequence ID" value="SSC67242.1"/>
    <property type="molecule type" value="Genomic_DNA"/>
</dbReference>
<dbReference type="Proteomes" id="UP000254764">
    <property type="component" value="Unassembled WGS sequence"/>
</dbReference>
<name>A0A376AHD8_9HYPH</name>
<accession>A0A376AHD8</accession>
<reference evidence="3" key="1">
    <citation type="submission" date="2018-07" db="EMBL/GenBank/DDBJ databases">
        <authorList>
            <person name="Peiro R."/>
            <person name="Begona"/>
            <person name="Cbmso G."/>
            <person name="Lopez M."/>
            <person name="Gonzalez S."/>
        </authorList>
    </citation>
    <scope>NUCLEOTIDE SEQUENCE [LARGE SCALE GENOMIC DNA]</scope>
</reference>
<feature type="compositionally biased region" description="Basic and acidic residues" evidence="1">
    <location>
        <begin position="66"/>
        <end position="80"/>
    </location>
</feature>
<evidence type="ECO:0000313" key="3">
    <source>
        <dbReference type="Proteomes" id="UP000254764"/>
    </source>
</evidence>